<dbReference type="RefSeq" id="WP_006724622.1">
    <property type="nucleotide sequence ID" value="NZ_ALJF01000002.1"/>
</dbReference>
<evidence type="ECO:0000313" key="9">
    <source>
        <dbReference type="EMBL" id="EKF61530.1"/>
    </source>
</evidence>
<comment type="similarity">
    <text evidence="1">Belongs to the N(4)/N(6)-methyltransferase family.</text>
</comment>
<evidence type="ECO:0000313" key="10">
    <source>
        <dbReference type="Proteomes" id="UP000007123"/>
    </source>
</evidence>
<keyword evidence="4" id="KW-0808">Transferase</keyword>
<evidence type="ECO:0000256" key="7">
    <source>
        <dbReference type="SAM" id="MobiDB-lite"/>
    </source>
</evidence>
<evidence type="ECO:0000256" key="4">
    <source>
        <dbReference type="ARBA" id="ARBA00022679"/>
    </source>
</evidence>
<accession>K2Q8J7</accession>
<keyword evidence="5" id="KW-0680">Restriction system</keyword>
<dbReference type="InterPro" id="IPR029063">
    <property type="entry name" value="SAM-dependent_MTases_sf"/>
</dbReference>
<feature type="region of interest" description="Disordered" evidence="7">
    <location>
        <begin position="660"/>
        <end position="679"/>
    </location>
</feature>
<dbReference type="SUPFAM" id="SSF53335">
    <property type="entry name" value="S-adenosyl-L-methionine-dependent methyltransferases"/>
    <property type="match status" value="1"/>
</dbReference>
<gene>
    <name evidence="9" type="ORF">QWE_03135</name>
</gene>
<evidence type="ECO:0000256" key="6">
    <source>
        <dbReference type="ARBA" id="ARBA00047942"/>
    </source>
</evidence>
<dbReference type="InterPro" id="IPR002052">
    <property type="entry name" value="DNA_methylase_N6_adenine_CS"/>
</dbReference>
<dbReference type="InterPro" id="IPR003356">
    <property type="entry name" value="DNA_methylase_A-5"/>
</dbReference>
<dbReference type="OrthoDB" id="9806213at2"/>
<dbReference type="eggNOG" id="COG0286">
    <property type="taxonomic scope" value="Bacteria"/>
</dbReference>
<dbReference type="PANTHER" id="PTHR33841:SF1">
    <property type="entry name" value="DNA METHYLTRANSFERASE A"/>
    <property type="match status" value="1"/>
</dbReference>
<dbReference type="PATRIC" id="fig|1156935.5.peg.633"/>
<dbReference type="GO" id="GO:0032259">
    <property type="term" value="P:methylation"/>
    <property type="evidence" value="ECO:0007669"/>
    <property type="project" value="UniProtKB-KW"/>
</dbReference>
<dbReference type="GO" id="GO:0009007">
    <property type="term" value="F:site-specific DNA-methyltransferase (adenine-specific) activity"/>
    <property type="evidence" value="ECO:0007669"/>
    <property type="project" value="UniProtKB-EC"/>
</dbReference>
<keyword evidence="10" id="KW-1185">Reference proteome</keyword>
<dbReference type="EC" id="2.1.1.72" evidence="2"/>
<dbReference type="Gene3D" id="3.40.50.150">
    <property type="entry name" value="Vaccinia Virus protein VP39"/>
    <property type="match status" value="1"/>
</dbReference>
<organism evidence="9 10">
    <name type="scientific">Agrobacterium albertimagni AOL15</name>
    <dbReference type="NCBI Taxonomy" id="1156935"/>
    <lineage>
        <taxon>Bacteria</taxon>
        <taxon>Pseudomonadati</taxon>
        <taxon>Pseudomonadota</taxon>
        <taxon>Alphaproteobacteria</taxon>
        <taxon>Hyphomicrobiales</taxon>
        <taxon>Rhizobiaceae</taxon>
        <taxon>Rhizobium/Agrobacterium group</taxon>
        <taxon>Agrobacterium</taxon>
    </lineage>
</organism>
<reference evidence="9 10" key="1">
    <citation type="journal article" date="2012" name="J. Bacteriol.">
        <title>Draft Genome Sequence of Agrobacterium albertimagni Strain AOL15.</title>
        <authorList>
            <person name="Trimble W.L."/>
            <person name="Phung le T."/>
            <person name="Meyer F."/>
            <person name="Gilbert J.A."/>
            <person name="Silver S."/>
        </authorList>
    </citation>
    <scope>NUCLEOTIDE SEQUENCE [LARGE SCALE GENOMIC DNA]</scope>
    <source>
        <strain evidence="9 10">AOL15</strain>
    </source>
</reference>
<evidence type="ECO:0000256" key="3">
    <source>
        <dbReference type="ARBA" id="ARBA00022603"/>
    </source>
</evidence>
<dbReference type="PRINTS" id="PR00507">
    <property type="entry name" value="N12N6MTFRASE"/>
</dbReference>
<dbReference type="Pfam" id="PF02384">
    <property type="entry name" value="N6_Mtase"/>
    <property type="match status" value="1"/>
</dbReference>
<dbReference type="EMBL" id="ALJF01000002">
    <property type="protein sequence ID" value="EKF61530.1"/>
    <property type="molecule type" value="Genomic_DNA"/>
</dbReference>
<evidence type="ECO:0000256" key="5">
    <source>
        <dbReference type="ARBA" id="ARBA00022747"/>
    </source>
</evidence>
<comment type="caution">
    <text evidence="9">The sequence shown here is derived from an EMBL/GenBank/DDBJ whole genome shotgun (WGS) entry which is preliminary data.</text>
</comment>
<evidence type="ECO:0000256" key="2">
    <source>
        <dbReference type="ARBA" id="ARBA00011900"/>
    </source>
</evidence>
<comment type="catalytic activity">
    <reaction evidence="6">
        <text>a 2'-deoxyadenosine in DNA + S-adenosyl-L-methionine = an N(6)-methyl-2'-deoxyadenosine in DNA + S-adenosyl-L-homocysteine + H(+)</text>
        <dbReference type="Rhea" id="RHEA:15197"/>
        <dbReference type="Rhea" id="RHEA-COMP:12418"/>
        <dbReference type="Rhea" id="RHEA-COMP:12419"/>
        <dbReference type="ChEBI" id="CHEBI:15378"/>
        <dbReference type="ChEBI" id="CHEBI:57856"/>
        <dbReference type="ChEBI" id="CHEBI:59789"/>
        <dbReference type="ChEBI" id="CHEBI:90615"/>
        <dbReference type="ChEBI" id="CHEBI:90616"/>
        <dbReference type="EC" id="2.1.1.72"/>
    </reaction>
</comment>
<dbReference type="Proteomes" id="UP000007123">
    <property type="component" value="Unassembled WGS sequence"/>
</dbReference>
<dbReference type="InterPro" id="IPR050953">
    <property type="entry name" value="N4_N6_ade-DNA_methylase"/>
</dbReference>
<dbReference type="GO" id="GO:0003677">
    <property type="term" value="F:DNA binding"/>
    <property type="evidence" value="ECO:0007669"/>
    <property type="project" value="InterPro"/>
</dbReference>
<sequence>MTQWLNWLDDLGADPRSLHSLERESAELLPYATLTNARRRGDSILRIVGAVYEWQDAPLVFLVDAAEVQSANDVHKLRRLLAMRGDAPYLGVVSPGRLEIYAIALDTKTPAQARVATEESTAAGRAFFPTLANRRPKAMQSKRGWISNVVLNLLTESIDKLIALEIGHGDAISLVGRALFARFLADRDLLPEAFSMPQVAASLFDTPHSARATCQWLDDTFNGDLLPLSAALFQTLSPPAYGVLGNIMRKAQGRQLFLGWAERWDQLDFAHIPVGVLSQAYELYLRSHEPTKQRKEGGFYTPRPIADLLVRASFRALERNGSSATARILDPAAGAGIFLLSAFRELVAARWRADGKRPDTQRLREILYDQIAGFDVNEEALRFSALALYLISIELDPEPQPVDKLRFDDLRGNVLHLLVGPDDQPGAKLGSLGPLVSDEHQGRYDMVVGNPPWATGTKLRDWSLVLQAVTRIASERQEAEIAPLLPNEALDLPFVWRAMEWAKPGGQIAFALHARLLFQQGDGMADARRAIFQALDVTSVINGVELRQTKVWPEITAPFCLLLATNQRPAVGAGFRLITPRLESDLNAAGVMRIDAQSAEIVATQHMIETPELLKALFRGSKADVGLLERLRAKGLPTLESFWLEAIGVSSRGRLAGAGRGYQTLKPSSRTRKNGDGLPGADAGYLHGLPDVTIASLDDVVIDSAQLDPFQHARVHDPRDPRLFAAPITVVHKVPSAEHGRIRVAVSYRPVAYNENFYGYCAGEMPDAEPFSRYLALVLGSKFALWLTLMTSGEFGFEREVVEKAALDRIPLPDFREFKASRLSDIDELFEGLRQTSVTWDVVDRWVADLYGLGPTDLQTIADTLAYNLPFAENKAAAQTRPDADAVGFFCARLRDELAPWTKRLNTEIRVSPVRNSGSSPWLGIQLGTNASTVDAIDDADWQGLLSVADASAASELLVEDPGGSLIIGRLAQSRYWSKTQARLLAQHIVWSHLNVLKGPARG</sequence>
<feature type="domain" description="DNA methylase adenine-specific" evidence="8">
    <location>
        <begin position="276"/>
        <end position="563"/>
    </location>
</feature>
<dbReference type="PANTHER" id="PTHR33841">
    <property type="entry name" value="DNA METHYLTRANSFERASE YEEA-RELATED"/>
    <property type="match status" value="1"/>
</dbReference>
<dbReference type="PROSITE" id="PS00092">
    <property type="entry name" value="N6_MTASE"/>
    <property type="match status" value="1"/>
</dbReference>
<evidence type="ECO:0000256" key="1">
    <source>
        <dbReference type="ARBA" id="ARBA00006594"/>
    </source>
</evidence>
<evidence type="ECO:0000259" key="8">
    <source>
        <dbReference type="Pfam" id="PF02384"/>
    </source>
</evidence>
<dbReference type="GO" id="GO:0009307">
    <property type="term" value="P:DNA restriction-modification system"/>
    <property type="evidence" value="ECO:0007669"/>
    <property type="project" value="UniProtKB-KW"/>
</dbReference>
<dbReference type="STRING" id="1156935.QWE_03135"/>
<protein>
    <recommendedName>
        <fullName evidence="2">site-specific DNA-methyltransferase (adenine-specific)</fullName>
        <ecNumber evidence="2">2.1.1.72</ecNumber>
    </recommendedName>
</protein>
<dbReference type="AlphaFoldDB" id="K2Q8J7"/>
<keyword evidence="3" id="KW-0489">Methyltransferase</keyword>
<name>K2Q8J7_9HYPH</name>
<proteinExistence type="inferred from homology"/>
<dbReference type="GO" id="GO:0008170">
    <property type="term" value="F:N-methyltransferase activity"/>
    <property type="evidence" value="ECO:0007669"/>
    <property type="project" value="InterPro"/>
</dbReference>